<protein>
    <submittedName>
        <fullName evidence="1">Transposase, IS605 OrfB family</fullName>
    </submittedName>
</protein>
<reference evidence="1" key="2">
    <citation type="journal article" date="2014" name="ISME J.">
        <title>Microbial stratification in low pH oxic and suboxic macroscopic growths along an acid mine drainage.</title>
        <authorList>
            <person name="Mendez-Garcia C."/>
            <person name="Mesa V."/>
            <person name="Sprenger R.R."/>
            <person name="Richter M."/>
            <person name="Diez M.S."/>
            <person name="Solano J."/>
            <person name="Bargiela R."/>
            <person name="Golyshina O.V."/>
            <person name="Manteca A."/>
            <person name="Ramos J.L."/>
            <person name="Gallego J.R."/>
            <person name="Llorente I."/>
            <person name="Martins Dos Santos V.A."/>
            <person name="Jensen O.N."/>
            <person name="Pelaez A.I."/>
            <person name="Sanchez J."/>
            <person name="Ferrer M."/>
        </authorList>
    </citation>
    <scope>NUCLEOTIDE SEQUENCE</scope>
</reference>
<dbReference type="AlphaFoldDB" id="T1CV54"/>
<reference evidence="1" key="1">
    <citation type="submission" date="2013-08" db="EMBL/GenBank/DDBJ databases">
        <authorList>
            <person name="Mendez C."/>
            <person name="Richter M."/>
            <person name="Ferrer M."/>
            <person name="Sanchez J."/>
        </authorList>
    </citation>
    <scope>NUCLEOTIDE SEQUENCE</scope>
</reference>
<sequence>NTQGSTTRRKTVVWRDGKEREVPWATKDLLTWAESVTVRTKDHPKVLCNFAEICPQMPVILRRAAINAASGAVRGHLTNHRIWAETDPAKRGKEPNLPDPQPNLTLYAGMYELDEAGLRKGSGRLKVFTAGRWRWIDLPVHMPPYALDLFARSEVEQARIAAERTEQNARMTAEGRELRSDTERERLRSLPGVWVAQSPTVIVKREGVFL</sequence>
<gene>
    <name evidence="1" type="ORF">B1A_05207</name>
</gene>
<comment type="caution">
    <text evidence="1">The sequence shown here is derived from an EMBL/GenBank/DDBJ whole genome shotgun (WGS) entry which is preliminary data.</text>
</comment>
<evidence type="ECO:0000313" key="1">
    <source>
        <dbReference type="EMBL" id="EQD72929.1"/>
    </source>
</evidence>
<proteinExistence type="predicted"/>
<accession>T1CV54</accession>
<organism evidence="1">
    <name type="scientific">mine drainage metagenome</name>
    <dbReference type="NCBI Taxonomy" id="410659"/>
    <lineage>
        <taxon>unclassified sequences</taxon>
        <taxon>metagenomes</taxon>
        <taxon>ecological metagenomes</taxon>
    </lineage>
</organism>
<name>T1CV54_9ZZZZ</name>
<dbReference type="EMBL" id="AUZX01003791">
    <property type="protein sequence ID" value="EQD72929.1"/>
    <property type="molecule type" value="Genomic_DNA"/>
</dbReference>
<feature type="non-terminal residue" evidence="1">
    <location>
        <position position="1"/>
    </location>
</feature>
<feature type="non-terminal residue" evidence="1">
    <location>
        <position position="210"/>
    </location>
</feature>